<dbReference type="GO" id="GO:0004674">
    <property type="term" value="F:protein serine/threonine kinase activity"/>
    <property type="evidence" value="ECO:0007669"/>
    <property type="project" value="UniProtKB-KW"/>
</dbReference>
<dbReference type="Gene3D" id="1.10.510.10">
    <property type="entry name" value="Transferase(Phosphotransferase) domain 1"/>
    <property type="match status" value="1"/>
</dbReference>
<evidence type="ECO:0000256" key="7">
    <source>
        <dbReference type="ARBA" id="ARBA00022777"/>
    </source>
</evidence>
<keyword evidence="4" id="KW-0723">Serine/threonine-protein kinase</keyword>
<name>A0A915BL23_PARUN</name>
<dbReference type="Pfam" id="PF00069">
    <property type="entry name" value="Pkinase"/>
    <property type="match status" value="1"/>
</dbReference>
<dbReference type="AlphaFoldDB" id="A0A915BL23"/>
<keyword evidence="5" id="KW-0808">Transferase</keyword>
<feature type="compositionally biased region" description="Basic and acidic residues" evidence="13">
    <location>
        <begin position="505"/>
        <end position="522"/>
    </location>
</feature>
<evidence type="ECO:0000256" key="10">
    <source>
        <dbReference type="ARBA" id="ARBA00047899"/>
    </source>
</evidence>
<evidence type="ECO:0000313" key="15">
    <source>
        <dbReference type="Proteomes" id="UP000887569"/>
    </source>
</evidence>
<keyword evidence="15" id="KW-1185">Reference proteome</keyword>
<dbReference type="InterPro" id="IPR051138">
    <property type="entry name" value="PIM_Ser/Thr_kinase"/>
</dbReference>
<dbReference type="SUPFAM" id="SSF56112">
    <property type="entry name" value="Protein kinase-like (PK-like)"/>
    <property type="match status" value="1"/>
</dbReference>
<organism evidence="15 16">
    <name type="scientific">Parascaris univalens</name>
    <name type="common">Nematode worm</name>
    <dbReference type="NCBI Taxonomy" id="6257"/>
    <lineage>
        <taxon>Eukaryota</taxon>
        <taxon>Metazoa</taxon>
        <taxon>Ecdysozoa</taxon>
        <taxon>Nematoda</taxon>
        <taxon>Chromadorea</taxon>
        <taxon>Rhabditida</taxon>
        <taxon>Spirurina</taxon>
        <taxon>Ascaridomorpha</taxon>
        <taxon>Ascaridoidea</taxon>
        <taxon>Ascarididae</taxon>
        <taxon>Parascaris</taxon>
    </lineage>
</organism>
<dbReference type="FunFam" id="3.30.200.20:FF:000547">
    <property type="entry name" value="Serine/threonine-protein kinase prk-2"/>
    <property type="match status" value="1"/>
</dbReference>
<keyword evidence="9" id="KW-1035">Host cytoplasm</keyword>
<feature type="binding site" evidence="12">
    <location>
        <position position="63"/>
    </location>
    <ligand>
        <name>ATP</name>
        <dbReference type="ChEBI" id="CHEBI:30616"/>
    </ligand>
</feature>
<feature type="domain" description="Protein kinase" evidence="14">
    <location>
        <begin position="34"/>
        <end position="285"/>
    </location>
</feature>
<evidence type="ECO:0000256" key="3">
    <source>
        <dbReference type="ARBA" id="ARBA00016885"/>
    </source>
</evidence>
<dbReference type="GO" id="GO:0005524">
    <property type="term" value="F:ATP binding"/>
    <property type="evidence" value="ECO:0007669"/>
    <property type="project" value="UniProtKB-UniRule"/>
</dbReference>
<evidence type="ECO:0000256" key="12">
    <source>
        <dbReference type="PROSITE-ProRule" id="PRU10141"/>
    </source>
</evidence>
<dbReference type="PANTHER" id="PTHR22984:SF25">
    <property type="entry name" value="PROTEIN KINASE DOMAIN-CONTAINING PROTEIN"/>
    <property type="match status" value="1"/>
</dbReference>
<evidence type="ECO:0000256" key="2">
    <source>
        <dbReference type="ARBA" id="ARBA00012513"/>
    </source>
</evidence>
<dbReference type="PANTHER" id="PTHR22984">
    <property type="entry name" value="SERINE/THREONINE-PROTEIN KINASE PIM"/>
    <property type="match status" value="1"/>
</dbReference>
<dbReference type="InterPro" id="IPR000719">
    <property type="entry name" value="Prot_kinase_dom"/>
</dbReference>
<dbReference type="Gene3D" id="3.30.200.20">
    <property type="entry name" value="Phosphorylase Kinase, domain 1"/>
    <property type="match status" value="1"/>
</dbReference>
<dbReference type="InterPro" id="IPR011009">
    <property type="entry name" value="Kinase-like_dom_sf"/>
</dbReference>
<keyword evidence="7" id="KW-0418">Kinase</keyword>
<keyword evidence="8 12" id="KW-0067">ATP-binding</keyword>
<feature type="compositionally biased region" description="Polar residues" evidence="13">
    <location>
        <begin position="552"/>
        <end position="565"/>
    </location>
</feature>
<evidence type="ECO:0000256" key="5">
    <source>
        <dbReference type="ARBA" id="ARBA00022679"/>
    </source>
</evidence>
<evidence type="ECO:0000256" key="11">
    <source>
        <dbReference type="ARBA" id="ARBA00048679"/>
    </source>
</evidence>
<dbReference type="InterPro" id="IPR017441">
    <property type="entry name" value="Protein_kinase_ATP_BS"/>
</dbReference>
<dbReference type="Proteomes" id="UP000887569">
    <property type="component" value="Unplaced"/>
</dbReference>
<dbReference type="PROSITE" id="PS00107">
    <property type="entry name" value="PROTEIN_KINASE_ATP"/>
    <property type="match status" value="1"/>
</dbReference>
<evidence type="ECO:0000256" key="13">
    <source>
        <dbReference type="SAM" id="MobiDB-lite"/>
    </source>
</evidence>
<dbReference type="GO" id="GO:0030430">
    <property type="term" value="C:host cell cytoplasm"/>
    <property type="evidence" value="ECO:0007669"/>
    <property type="project" value="UniProtKB-SubCell"/>
</dbReference>
<feature type="region of interest" description="Disordered" evidence="13">
    <location>
        <begin position="505"/>
        <end position="566"/>
    </location>
</feature>
<protein>
    <recommendedName>
        <fullName evidence="3">Serine/threonine-protein kinase 1</fullName>
        <ecNumber evidence="2">2.7.11.1</ecNumber>
    </recommendedName>
</protein>
<dbReference type="PROSITE" id="PS50011">
    <property type="entry name" value="PROTEIN_KINASE_DOM"/>
    <property type="match status" value="1"/>
</dbReference>
<evidence type="ECO:0000256" key="6">
    <source>
        <dbReference type="ARBA" id="ARBA00022741"/>
    </source>
</evidence>
<dbReference type="PROSITE" id="PS00108">
    <property type="entry name" value="PROTEIN_KINASE_ST"/>
    <property type="match status" value="1"/>
</dbReference>
<evidence type="ECO:0000256" key="1">
    <source>
        <dbReference type="ARBA" id="ARBA00004192"/>
    </source>
</evidence>
<evidence type="ECO:0000256" key="4">
    <source>
        <dbReference type="ARBA" id="ARBA00022527"/>
    </source>
</evidence>
<dbReference type="WBParaSite" id="PgR043_g091_t01">
    <property type="protein sequence ID" value="PgR043_g091_t01"/>
    <property type="gene ID" value="PgR043_g091"/>
</dbReference>
<accession>A0A915BL23</accession>
<dbReference type="SMART" id="SM00220">
    <property type="entry name" value="S_TKc"/>
    <property type="match status" value="1"/>
</dbReference>
<comment type="catalytic activity">
    <reaction evidence="10">
        <text>L-threonyl-[protein] + ATP = O-phospho-L-threonyl-[protein] + ADP + H(+)</text>
        <dbReference type="Rhea" id="RHEA:46608"/>
        <dbReference type="Rhea" id="RHEA-COMP:11060"/>
        <dbReference type="Rhea" id="RHEA-COMP:11605"/>
        <dbReference type="ChEBI" id="CHEBI:15378"/>
        <dbReference type="ChEBI" id="CHEBI:30013"/>
        <dbReference type="ChEBI" id="CHEBI:30616"/>
        <dbReference type="ChEBI" id="CHEBI:61977"/>
        <dbReference type="ChEBI" id="CHEBI:456216"/>
        <dbReference type="EC" id="2.7.11.1"/>
    </reaction>
</comment>
<evidence type="ECO:0000259" key="14">
    <source>
        <dbReference type="PROSITE" id="PS50011"/>
    </source>
</evidence>
<feature type="region of interest" description="Disordered" evidence="13">
    <location>
        <begin position="439"/>
        <end position="459"/>
    </location>
</feature>
<evidence type="ECO:0000256" key="8">
    <source>
        <dbReference type="ARBA" id="ARBA00022840"/>
    </source>
</evidence>
<dbReference type="EC" id="2.7.11.1" evidence="2"/>
<dbReference type="GO" id="GO:0005737">
    <property type="term" value="C:cytoplasm"/>
    <property type="evidence" value="ECO:0007669"/>
    <property type="project" value="TreeGrafter"/>
</dbReference>
<comment type="catalytic activity">
    <reaction evidence="11">
        <text>L-seryl-[protein] + ATP = O-phospho-L-seryl-[protein] + ADP + H(+)</text>
        <dbReference type="Rhea" id="RHEA:17989"/>
        <dbReference type="Rhea" id="RHEA-COMP:9863"/>
        <dbReference type="Rhea" id="RHEA-COMP:11604"/>
        <dbReference type="ChEBI" id="CHEBI:15378"/>
        <dbReference type="ChEBI" id="CHEBI:29999"/>
        <dbReference type="ChEBI" id="CHEBI:30616"/>
        <dbReference type="ChEBI" id="CHEBI:83421"/>
        <dbReference type="ChEBI" id="CHEBI:456216"/>
        <dbReference type="EC" id="2.7.11.1"/>
    </reaction>
</comment>
<reference evidence="16" key="1">
    <citation type="submission" date="2022-11" db="UniProtKB">
        <authorList>
            <consortium name="WormBaseParasite"/>
        </authorList>
    </citation>
    <scope>IDENTIFICATION</scope>
</reference>
<dbReference type="InterPro" id="IPR008271">
    <property type="entry name" value="Ser/Thr_kinase_AS"/>
</dbReference>
<proteinExistence type="predicted"/>
<comment type="subcellular location">
    <subcellularLocation>
        <location evidence="1">Host cytoplasm</location>
    </subcellularLocation>
</comment>
<evidence type="ECO:0000256" key="9">
    <source>
        <dbReference type="ARBA" id="ARBA00023200"/>
    </source>
</evidence>
<sequence>MIRRKIQDLTLCITYNVNFLHDKAHGSKNFRKQYSISEEIGRGGFGIVYKAERNEDGAPVAVKFVEHRHVREWTTTCKQLVPTEICLLEMCRGTPGVVRLIDWFANSKGFMIVMERPDEFMDLFDLISIYGSLDEKIAHSIFVQIVNTVCSLYADYGVLHRDIKDENIIINMRTGEVILVDFGAATLISKTDVKEFQGTRSYCPPEWFKRVVYMPLEATVWSLGIVLYVIVTGSLPFRNEIQICLGRLTIPKKISQDCEHLIRRCLAVTPERRADLVEVREHRWLCQPIAIHSEPFKCVLDRRLTKRLSGRRNIKRCSSSGAISSDDTELLSDSQTDASIDMCERIRRASSANITVCVDNEMTPVVQRRVFERVRAENEAQLRCFSNYDNLNTPTEMLQLTDYEDIFEEGISSRRIPVDPDELSREMSMSQYYSAHESLGFSTDDSHPSQVDSSVTEDESRYFDTDSLRDAIALDFNNTPTTSTFVHQNPMESGSIIANRDISEESHDNSVLESRKSSNDKQIKHKISRNTERAPVDHGVSPSLSRHRPLTVQRSDVENSNQSNPLGIFRIDSRKYINRSNNSTDLNCSAIEDSPSRSS</sequence>
<evidence type="ECO:0000313" key="16">
    <source>
        <dbReference type="WBParaSite" id="PgR043_g091_t01"/>
    </source>
</evidence>
<keyword evidence="6 12" id="KW-0547">Nucleotide-binding</keyword>
<feature type="compositionally biased region" description="Polar residues" evidence="13">
    <location>
        <begin position="440"/>
        <end position="454"/>
    </location>
</feature>